<protein>
    <submittedName>
        <fullName evidence="4">CCCH-type zinc finger protein</fullName>
    </submittedName>
</protein>
<sequence length="157" mass="17339">RTQPCKDGVGCRRRVCFFAHTPEQLRVLTAVGGGSEGVESYDGSPLRVKQRGVVLSPTSTLVGFGGYPVSPNRSESCGSPPISPMVEEVLMGIRKMGISRSLAMTGSSWIREMEAFDFGRRNTISVSDDDRYRTLMKEKLGLEDIVDEPDWFSDLMN</sequence>
<keyword evidence="2" id="KW-0863">Zinc-finger</keyword>
<evidence type="ECO:0000256" key="2">
    <source>
        <dbReference type="ARBA" id="ARBA00022771"/>
    </source>
</evidence>
<evidence type="ECO:0000256" key="3">
    <source>
        <dbReference type="ARBA" id="ARBA00022833"/>
    </source>
</evidence>
<reference evidence="4" key="1">
    <citation type="journal article" date="2007" name="Planta">
        <title>Anoxia-enhanced expression of genes isolated by suppression subtractive hybridization from pondweed (Potamogeton distinctus A. Benn.) turions.</title>
        <authorList>
            <person name="Harada T."/>
            <person name="Satoh S."/>
            <person name="Yoshioka T."/>
            <person name="Ishizawa K."/>
        </authorList>
    </citation>
    <scope>NUCLEOTIDE SEQUENCE</scope>
    <source>
        <tissue evidence="4">Turion</tissue>
    </source>
</reference>
<dbReference type="AlphaFoldDB" id="A5LGM0"/>
<dbReference type="InterPro" id="IPR045234">
    <property type="entry name" value="Unkempt-like"/>
</dbReference>
<name>A5LGM0_POTDI</name>
<evidence type="ECO:0000313" key="4">
    <source>
        <dbReference type="EMBL" id="BAF63504.1"/>
    </source>
</evidence>
<evidence type="ECO:0000256" key="1">
    <source>
        <dbReference type="ARBA" id="ARBA00022723"/>
    </source>
</evidence>
<accession>A5LGM0</accession>
<feature type="non-terminal residue" evidence="4">
    <location>
        <position position="1"/>
    </location>
</feature>
<dbReference type="EMBL" id="AB271204">
    <property type="protein sequence ID" value="BAF63504.1"/>
    <property type="molecule type" value="mRNA"/>
</dbReference>
<keyword evidence="3" id="KW-0862">Zinc</keyword>
<organism evidence="4">
    <name type="scientific">Potamogeton distinctus</name>
    <name type="common">Roundleaf pondweed</name>
    <dbReference type="NCBI Taxonomy" id="62344"/>
    <lineage>
        <taxon>Eukaryota</taxon>
        <taxon>Viridiplantae</taxon>
        <taxon>Streptophyta</taxon>
        <taxon>Embryophyta</taxon>
        <taxon>Tracheophyta</taxon>
        <taxon>Spermatophyta</taxon>
        <taxon>Magnoliopsida</taxon>
        <taxon>Liliopsida</taxon>
        <taxon>Potamogetonaceae</taxon>
        <taxon>Potamogeton</taxon>
    </lineage>
</organism>
<dbReference type="PANTHER" id="PTHR14493">
    <property type="entry name" value="UNKEMPT FAMILY MEMBER"/>
    <property type="match status" value="1"/>
</dbReference>
<dbReference type="PANTHER" id="PTHR14493:SF90">
    <property type="entry name" value="ZINC FINGER CCCH DOMAIN-CONTAINING PROTEIN 2"/>
    <property type="match status" value="1"/>
</dbReference>
<keyword evidence="1" id="KW-0479">Metal-binding</keyword>
<dbReference type="GO" id="GO:0008270">
    <property type="term" value="F:zinc ion binding"/>
    <property type="evidence" value="ECO:0007669"/>
    <property type="project" value="UniProtKB-KW"/>
</dbReference>
<proteinExistence type="evidence at transcript level"/>